<organism evidence="1 2">
    <name type="scientific">Artemisia annua</name>
    <name type="common">Sweet wormwood</name>
    <dbReference type="NCBI Taxonomy" id="35608"/>
    <lineage>
        <taxon>Eukaryota</taxon>
        <taxon>Viridiplantae</taxon>
        <taxon>Streptophyta</taxon>
        <taxon>Embryophyta</taxon>
        <taxon>Tracheophyta</taxon>
        <taxon>Spermatophyta</taxon>
        <taxon>Magnoliopsida</taxon>
        <taxon>eudicotyledons</taxon>
        <taxon>Gunneridae</taxon>
        <taxon>Pentapetalae</taxon>
        <taxon>asterids</taxon>
        <taxon>campanulids</taxon>
        <taxon>Asterales</taxon>
        <taxon>Asteraceae</taxon>
        <taxon>Asteroideae</taxon>
        <taxon>Anthemideae</taxon>
        <taxon>Artemisiinae</taxon>
        <taxon>Artemisia</taxon>
    </lineage>
</organism>
<comment type="caution">
    <text evidence="1">The sequence shown here is derived from an EMBL/GenBank/DDBJ whole genome shotgun (WGS) entry which is preliminary data.</text>
</comment>
<protein>
    <submittedName>
        <fullName evidence="1">DOG1 domain-containing protein</fullName>
    </submittedName>
</protein>
<evidence type="ECO:0000313" key="1">
    <source>
        <dbReference type="EMBL" id="PWA51589.1"/>
    </source>
</evidence>
<dbReference type="Proteomes" id="UP000245207">
    <property type="component" value="Unassembled WGS sequence"/>
</dbReference>
<reference evidence="1 2" key="1">
    <citation type="journal article" date="2018" name="Mol. Plant">
        <title>The genome of Artemisia annua provides insight into the evolution of Asteraceae family and artemisinin biosynthesis.</title>
        <authorList>
            <person name="Shen Q."/>
            <person name="Zhang L."/>
            <person name="Liao Z."/>
            <person name="Wang S."/>
            <person name="Yan T."/>
            <person name="Shi P."/>
            <person name="Liu M."/>
            <person name="Fu X."/>
            <person name="Pan Q."/>
            <person name="Wang Y."/>
            <person name="Lv Z."/>
            <person name="Lu X."/>
            <person name="Zhang F."/>
            <person name="Jiang W."/>
            <person name="Ma Y."/>
            <person name="Chen M."/>
            <person name="Hao X."/>
            <person name="Li L."/>
            <person name="Tang Y."/>
            <person name="Lv G."/>
            <person name="Zhou Y."/>
            <person name="Sun X."/>
            <person name="Brodelius P.E."/>
            <person name="Rose J.K.C."/>
            <person name="Tang K."/>
        </authorList>
    </citation>
    <scope>NUCLEOTIDE SEQUENCE [LARGE SCALE GENOMIC DNA]</scope>
    <source>
        <strain evidence="2">cv. Huhao1</strain>
        <tissue evidence="1">Leaf</tissue>
    </source>
</reference>
<evidence type="ECO:0000313" key="2">
    <source>
        <dbReference type="Proteomes" id="UP000245207"/>
    </source>
</evidence>
<dbReference type="AlphaFoldDB" id="A0A2U1LRI2"/>
<dbReference type="OrthoDB" id="1611096at2759"/>
<gene>
    <name evidence="1" type="ORF">CTI12_AA458260</name>
</gene>
<dbReference type="EMBL" id="PKPP01008103">
    <property type="protein sequence ID" value="PWA51589.1"/>
    <property type="molecule type" value="Genomic_DNA"/>
</dbReference>
<dbReference type="STRING" id="35608.A0A2U1LRI2"/>
<name>A0A2U1LRI2_ARTAN</name>
<sequence>MASPRTTGLGGFVASSSIRDTLRCDQSERSGWKMYRPWRQERHHRSAVVLVTSASLEKQLKALEERVDKQLKWFQAQYSQALNPTLPKDIYELLMLNSLIKSTPTLASSLAHAGAREKAISQLTHDLRIEEAVIDEEMTEIQANCILNLPFALTQSRKVQWVCFGERSINALETVVQKVLSQSDAAEFLVAFGRIQGVALVFLGVWITYP</sequence>
<proteinExistence type="predicted"/>
<keyword evidence="2" id="KW-1185">Reference proteome</keyword>
<accession>A0A2U1LRI2</accession>